<dbReference type="InterPro" id="IPR028098">
    <property type="entry name" value="Glyco_trans_4-like_N"/>
</dbReference>
<dbReference type="PANTHER" id="PTHR46401">
    <property type="entry name" value="GLYCOSYLTRANSFERASE WBBK-RELATED"/>
    <property type="match status" value="1"/>
</dbReference>
<dbReference type="EMBL" id="FNHS01000004">
    <property type="protein sequence ID" value="SDM85028.1"/>
    <property type="molecule type" value="Genomic_DNA"/>
</dbReference>
<feature type="domain" description="Glycosyltransferase subfamily 4-like N-terminal" evidence="3">
    <location>
        <begin position="12"/>
        <end position="170"/>
    </location>
</feature>
<dbReference type="RefSeq" id="WP_091714591.1">
    <property type="nucleotide sequence ID" value="NZ_FNHS01000004.1"/>
</dbReference>
<dbReference type="GO" id="GO:0016757">
    <property type="term" value="F:glycosyltransferase activity"/>
    <property type="evidence" value="ECO:0007669"/>
    <property type="project" value="InterPro"/>
</dbReference>
<evidence type="ECO:0000256" key="1">
    <source>
        <dbReference type="ARBA" id="ARBA00022679"/>
    </source>
</evidence>
<dbReference type="CDD" id="cd03801">
    <property type="entry name" value="GT4_PimA-like"/>
    <property type="match status" value="1"/>
</dbReference>
<dbReference type="AlphaFoldDB" id="A0A1G9WKF4"/>
<proteinExistence type="predicted"/>
<gene>
    <name evidence="4" type="ORF">SAMN05216360_10428</name>
</gene>
<dbReference type="InterPro" id="IPR001296">
    <property type="entry name" value="Glyco_trans_1"/>
</dbReference>
<dbReference type="InterPro" id="IPR023986">
    <property type="entry name" value="GlycosylTfrase_MSMEG0565"/>
</dbReference>
<dbReference type="GO" id="GO:0009103">
    <property type="term" value="P:lipopolysaccharide biosynthetic process"/>
    <property type="evidence" value="ECO:0007669"/>
    <property type="project" value="TreeGrafter"/>
</dbReference>
<evidence type="ECO:0000313" key="5">
    <source>
        <dbReference type="Proteomes" id="UP000198704"/>
    </source>
</evidence>
<keyword evidence="1 4" id="KW-0808">Transferase</keyword>
<evidence type="ECO:0000259" key="3">
    <source>
        <dbReference type="Pfam" id="PF13439"/>
    </source>
</evidence>
<feature type="domain" description="Glycosyl transferase family 1" evidence="2">
    <location>
        <begin position="191"/>
        <end position="356"/>
    </location>
</feature>
<keyword evidence="5" id="KW-1185">Reference proteome</keyword>
<dbReference type="NCBIfam" id="TIGR04047">
    <property type="entry name" value="MSMEG_0565_glyc"/>
    <property type="match status" value="1"/>
</dbReference>
<dbReference type="STRING" id="582672.SAMN05216360_10428"/>
<dbReference type="Pfam" id="PF00534">
    <property type="entry name" value="Glycos_transf_1"/>
    <property type="match status" value="1"/>
</dbReference>
<name>A0A1G9WKF4_9HYPH</name>
<dbReference type="SUPFAM" id="SSF53756">
    <property type="entry name" value="UDP-Glycosyltransferase/glycogen phosphorylase"/>
    <property type="match status" value="1"/>
</dbReference>
<protein>
    <submittedName>
        <fullName evidence="4">Glycosyltransferase, MSMEG_0565 family</fullName>
    </submittedName>
</protein>
<dbReference type="PANTHER" id="PTHR46401:SF2">
    <property type="entry name" value="GLYCOSYLTRANSFERASE WBBK-RELATED"/>
    <property type="match status" value="1"/>
</dbReference>
<evidence type="ECO:0000313" key="4">
    <source>
        <dbReference type="EMBL" id="SDM85028.1"/>
    </source>
</evidence>
<organism evidence="4 5">
    <name type="scientific">Methylobacterium phyllostachyos</name>
    <dbReference type="NCBI Taxonomy" id="582672"/>
    <lineage>
        <taxon>Bacteria</taxon>
        <taxon>Pseudomonadati</taxon>
        <taxon>Pseudomonadota</taxon>
        <taxon>Alphaproteobacteria</taxon>
        <taxon>Hyphomicrobiales</taxon>
        <taxon>Methylobacteriaceae</taxon>
        <taxon>Methylobacterium</taxon>
    </lineage>
</organism>
<accession>A0A1G9WKF4</accession>
<dbReference type="OrthoDB" id="9801609at2"/>
<dbReference type="Pfam" id="PF13439">
    <property type="entry name" value="Glyco_transf_4"/>
    <property type="match status" value="1"/>
</dbReference>
<dbReference type="Proteomes" id="UP000198704">
    <property type="component" value="Unassembled WGS sequence"/>
</dbReference>
<evidence type="ECO:0000259" key="2">
    <source>
        <dbReference type="Pfam" id="PF00534"/>
    </source>
</evidence>
<sequence>MRIAILAPSTAPGGTGVHALALGEALCALGHEAVVHAPDPTGRGFFRDARCPVISVAAKPVCDSAAAFIGARIGDYLAHFSTPAACDFDVFHAQCSISGNALATLTRRRLIGGFVRTVHRIETFADAQLARWQDRAIVDAGQLLCVSRSWAAALTGTYGAQAEVIGTGVDGTVFHPTPGPSDAALRARLGLGRGPVFLSVGGFAARKNTLAIIEAFATLHRSVPAAQLVISGAASAPEPTGYEACCYAALEREGLQVGSGRPVICTGPVDQGDMPGLYRLVDTLVIPPGAESSGLCALEATACGSPVIVPARPPYTEYLPPGAALWLDSSDPAVIASAMQASLEPARRARLRNTGRDCIEAQTWAACATRHLPIYAALMPQPTLALPFATGAAAWNVLRMPPGA</sequence>
<reference evidence="5" key="1">
    <citation type="submission" date="2016-10" db="EMBL/GenBank/DDBJ databases">
        <authorList>
            <person name="Varghese N."/>
            <person name="Submissions S."/>
        </authorList>
    </citation>
    <scope>NUCLEOTIDE SEQUENCE [LARGE SCALE GENOMIC DNA]</scope>
    <source>
        <strain evidence="5">BL47</strain>
    </source>
</reference>
<dbReference type="Gene3D" id="3.40.50.2000">
    <property type="entry name" value="Glycogen Phosphorylase B"/>
    <property type="match status" value="2"/>
</dbReference>